<dbReference type="Proteomes" id="UP000679779">
    <property type="component" value="Unassembled WGS sequence"/>
</dbReference>
<feature type="transmembrane region" description="Helical" evidence="5">
    <location>
        <begin position="27"/>
        <end position="52"/>
    </location>
</feature>
<dbReference type="EMBL" id="BORQ01000002">
    <property type="protein sequence ID" value="GIO30573.1"/>
    <property type="molecule type" value="Genomic_DNA"/>
</dbReference>
<dbReference type="GO" id="GO:0033281">
    <property type="term" value="C:TAT protein transport complex"/>
    <property type="evidence" value="ECO:0007669"/>
    <property type="project" value="UniProtKB-UniRule"/>
</dbReference>
<feature type="transmembrane region" description="Helical" evidence="5">
    <location>
        <begin position="200"/>
        <end position="218"/>
    </location>
</feature>
<keyword evidence="2 5" id="KW-0812">Transmembrane</keyword>
<dbReference type="InterPro" id="IPR002033">
    <property type="entry name" value="TatC"/>
</dbReference>
<dbReference type="PANTHER" id="PTHR30371:SF4">
    <property type="entry name" value="SEC-INDEPENDENT PROTEIN TRANSLOCASE PROTEIN TATCD"/>
    <property type="match status" value="1"/>
</dbReference>
<reference evidence="6" key="1">
    <citation type="submission" date="2021-03" db="EMBL/GenBank/DDBJ databases">
        <title>Antimicrobial resistance genes in bacteria isolated from Japanese honey, and their potential for conferring macrolide and lincosamide resistance in the American foulbrood pathogen Paenibacillus larvae.</title>
        <authorList>
            <person name="Okamoto M."/>
            <person name="Kumagai M."/>
            <person name="Kanamori H."/>
            <person name="Takamatsu D."/>
        </authorList>
    </citation>
    <scope>NUCLEOTIDE SEQUENCE</scope>
    <source>
        <strain evidence="6">J2TS6</strain>
    </source>
</reference>
<keyword evidence="5" id="KW-1003">Cell membrane</keyword>
<dbReference type="RefSeq" id="WP_306434043.1">
    <property type="nucleotide sequence ID" value="NZ_BORQ01000002.1"/>
</dbReference>
<protein>
    <recommendedName>
        <fullName evidence="5">Sec-independent protein translocase protein TatC</fullName>
    </recommendedName>
</protein>
<accession>A0A919XHQ3</accession>
<comment type="subunit">
    <text evidence="5">Forms a complex with TatA.</text>
</comment>
<comment type="similarity">
    <text evidence="5">Belongs to the TatC family.</text>
</comment>
<dbReference type="InterPro" id="IPR019820">
    <property type="entry name" value="Sec-indep_translocase_CS"/>
</dbReference>
<gene>
    <name evidence="6" type="primary">tatC1</name>
    <name evidence="5" type="synonym">tatC</name>
    <name evidence="6" type="ORF">J2TS6_17140</name>
</gene>
<feature type="transmembrane region" description="Helical" evidence="5">
    <location>
        <begin position="156"/>
        <end position="179"/>
    </location>
</feature>
<dbReference type="NCBIfam" id="TIGR00945">
    <property type="entry name" value="tatC"/>
    <property type="match status" value="1"/>
</dbReference>
<dbReference type="AlphaFoldDB" id="A0A919XHQ3"/>
<comment type="subcellular location">
    <subcellularLocation>
        <location evidence="5">Cell membrane</location>
        <topology evidence="5">Multi-pass membrane protein</topology>
    </subcellularLocation>
    <subcellularLocation>
        <location evidence="1">Membrane</location>
        <topology evidence="1">Multi-pass membrane protein</topology>
    </subcellularLocation>
</comment>
<dbReference type="GO" id="GO:0065002">
    <property type="term" value="P:intracellular protein transmembrane transport"/>
    <property type="evidence" value="ECO:0007669"/>
    <property type="project" value="TreeGrafter"/>
</dbReference>
<keyword evidence="4 5" id="KW-0472">Membrane</keyword>
<keyword evidence="5" id="KW-0811">Translocation</keyword>
<keyword evidence="5" id="KW-0653">Protein transport</keyword>
<keyword evidence="5" id="KW-0813">Transport</keyword>
<evidence type="ECO:0000313" key="7">
    <source>
        <dbReference type="Proteomes" id="UP000679779"/>
    </source>
</evidence>
<comment type="caution">
    <text evidence="6">The sequence shown here is derived from an EMBL/GenBank/DDBJ whole genome shotgun (WGS) entry which is preliminary data.</text>
</comment>
<dbReference type="GO" id="GO:0043953">
    <property type="term" value="P:protein transport by the Tat complex"/>
    <property type="evidence" value="ECO:0007669"/>
    <property type="project" value="UniProtKB-UniRule"/>
</dbReference>
<evidence type="ECO:0000256" key="3">
    <source>
        <dbReference type="ARBA" id="ARBA00022989"/>
    </source>
</evidence>
<sequence>MLNLLNLMNRMNWSRYEKHLSELRKRLFWILAVFVASMIAAMFFAGDVLHFLKSRPPASLVVWNAFSPFDGIRIYMYLSAALSLIVAVPFTLFQIWGFVKKGLRKDERRAALKYIPAAFVLIIVGFAFAYFVVFPMAFRFTTDTTKNLGLVETYGIAQYFSFLTNIVAPVSLAFELPVVAMFLTRLRILTPAKLAKIRKVAYMVLVFIACMISPPEFFSHISVSLPFIVLYEISVFMSRVVYRKQQRLDGNYEDRMNYGTVS</sequence>
<evidence type="ECO:0000256" key="1">
    <source>
        <dbReference type="ARBA" id="ARBA00004141"/>
    </source>
</evidence>
<feature type="transmembrane region" description="Helical" evidence="5">
    <location>
        <begin position="111"/>
        <end position="136"/>
    </location>
</feature>
<evidence type="ECO:0000256" key="2">
    <source>
        <dbReference type="ARBA" id="ARBA00022692"/>
    </source>
</evidence>
<dbReference type="PRINTS" id="PR01840">
    <property type="entry name" value="TATCFAMILY"/>
</dbReference>
<name>A0A919XHQ3_9BACL</name>
<dbReference type="PROSITE" id="PS01218">
    <property type="entry name" value="TATC"/>
    <property type="match status" value="1"/>
</dbReference>
<organism evidence="6 7">
    <name type="scientific">Paenibacillus albilobatus</name>
    <dbReference type="NCBI Taxonomy" id="2716884"/>
    <lineage>
        <taxon>Bacteria</taxon>
        <taxon>Bacillati</taxon>
        <taxon>Bacillota</taxon>
        <taxon>Bacilli</taxon>
        <taxon>Bacillales</taxon>
        <taxon>Paenibacillaceae</taxon>
        <taxon>Paenibacillus</taxon>
    </lineage>
</organism>
<feature type="transmembrane region" description="Helical" evidence="5">
    <location>
        <begin position="72"/>
        <end position="99"/>
    </location>
</feature>
<keyword evidence="7" id="KW-1185">Reference proteome</keyword>
<comment type="function">
    <text evidence="5">Part of the twin-arginine translocation (Tat) system that transports large folded proteins containing a characteristic twin-arginine motif in their signal peptide across membranes.</text>
</comment>
<evidence type="ECO:0000256" key="4">
    <source>
        <dbReference type="ARBA" id="ARBA00023136"/>
    </source>
</evidence>
<proteinExistence type="inferred from homology"/>
<dbReference type="PANTHER" id="PTHR30371">
    <property type="entry name" value="SEC-INDEPENDENT PROTEIN TRANSLOCASE PROTEIN TATC"/>
    <property type="match status" value="1"/>
</dbReference>
<dbReference type="HAMAP" id="MF_00902">
    <property type="entry name" value="TatC"/>
    <property type="match status" value="1"/>
</dbReference>
<evidence type="ECO:0000256" key="5">
    <source>
        <dbReference type="HAMAP-Rule" id="MF_00902"/>
    </source>
</evidence>
<feature type="transmembrane region" description="Helical" evidence="5">
    <location>
        <begin position="224"/>
        <end position="242"/>
    </location>
</feature>
<dbReference type="GO" id="GO:0009977">
    <property type="term" value="F:proton motive force dependent protein transmembrane transporter activity"/>
    <property type="evidence" value="ECO:0007669"/>
    <property type="project" value="TreeGrafter"/>
</dbReference>
<evidence type="ECO:0000313" key="6">
    <source>
        <dbReference type="EMBL" id="GIO30573.1"/>
    </source>
</evidence>
<dbReference type="Pfam" id="PF00902">
    <property type="entry name" value="TatC"/>
    <property type="match status" value="1"/>
</dbReference>
<keyword evidence="3 5" id="KW-1133">Transmembrane helix</keyword>